<protein>
    <submittedName>
        <fullName evidence="1">Uncharacterized protein</fullName>
    </submittedName>
</protein>
<sequence>MLKDYSQALARPIQQPKKSLISGRLFTVKSVLLFNGQNKTNSVSASGSPFISLMDFSRKISPCAIDRDVSRFLHKFPEESIRSRTHQN</sequence>
<evidence type="ECO:0000313" key="2">
    <source>
        <dbReference type="Proteomes" id="UP000887159"/>
    </source>
</evidence>
<gene>
    <name evidence="1" type="ORF">TNCV_2853171</name>
</gene>
<comment type="caution">
    <text evidence="1">The sequence shown here is derived from an EMBL/GenBank/DDBJ whole genome shotgun (WGS) entry which is preliminary data.</text>
</comment>
<organism evidence="1 2">
    <name type="scientific">Trichonephila clavipes</name>
    <name type="common">Golden silk orbweaver</name>
    <name type="synonym">Nephila clavipes</name>
    <dbReference type="NCBI Taxonomy" id="2585209"/>
    <lineage>
        <taxon>Eukaryota</taxon>
        <taxon>Metazoa</taxon>
        <taxon>Ecdysozoa</taxon>
        <taxon>Arthropoda</taxon>
        <taxon>Chelicerata</taxon>
        <taxon>Arachnida</taxon>
        <taxon>Araneae</taxon>
        <taxon>Araneomorphae</taxon>
        <taxon>Entelegynae</taxon>
        <taxon>Araneoidea</taxon>
        <taxon>Nephilidae</taxon>
        <taxon>Trichonephila</taxon>
    </lineage>
</organism>
<dbReference type="AlphaFoldDB" id="A0A8X6RAM8"/>
<keyword evidence="2" id="KW-1185">Reference proteome</keyword>
<accession>A0A8X6RAM8</accession>
<proteinExistence type="predicted"/>
<reference evidence="1" key="1">
    <citation type="submission" date="2020-08" db="EMBL/GenBank/DDBJ databases">
        <title>Multicomponent nature underlies the extraordinary mechanical properties of spider dragline silk.</title>
        <authorList>
            <person name="Kono N."/>
            <person name="Nakamura H."/>
            <person name="Mori M."/>
            <person name="Yoshida Y."/>
            <person name="Ohtoshi R."/>
            <person name="Malay A.D."/>
            <person name="Moran D.A.P."/>
            <person name="Tomita M."/>
            <person name="Numata K."/>
            <person name="Arakawa K."/>
        </authorList>
    </citation>
    <scope>NUCLEOTIDE SEQUENCE</scope>
</reference>
<dbReference type="Proteomes" id="UP000887159">
    <property type="component" value="Unassembled WGS sequence"/>
</dbReference>
<name>A0A8X6RAM8_TRICX</name>
<dbReference type="EMBL" id="BMAU01021067">
    <property type="protein sequence ID" value="GFX89017.1"/>
    <property type="molecule type" value="Genomic_DNA"/>
</dbReference>
<evidence type="ECO:0000313" key="1">
    <source>
        <dbReference type="EMBL" id="GFX89017.1"/>
    </source>
</evidence>